<reference evidence="2 3" key="1">
    <citation type="submission" date="2018-06" db="EMBL/GenBank/DDBJ databases">
        <title>The Genome of Cuscuta australis (Dodder) Provides Insight into the Evolution of Plant Parasitism.</title>
        <authorList>
            <person name="Liu H."/>
        </authorList>
    </citation>
    <scope>NUCLEOTIDE SEQUENCE [LARGE SCALE GENOMIC DNA]</scope>
    <source>
        <strain evidence="3">cv. Yunnan</strain>
        <tissue evidence="2">Vines</tissue>
    </source>
</reference>
<accession>A0A328CXQ3</accession>
<keyword evidence="1" id="KW-0853">WD repeat</keyword>
<organism evidence="2 3">
    <name type="scientific">Cuscuta australis</name>
    <dbReference type="NCBI Taxonomy" id="267555"/>
    <lineage>
        <taxon>Eukaryota</taxon>
        <taxon>Viridiplantae</taxon>
        <taxon>Streptophyta</taxon>
        <taxon>Embryophyta</taxon>
        <taxon>Tracheophyta</taxon>
        <taxon>Spermatophyta</taxon>
        <taxon>Magnoliopsida</taxon>
        <taxon>eudicotyledons</taxon>
        <taxon>Gunneridae</taxon>
        <taxon>Pentapetalae</taxon>
        <taxon>asterids</taxon>
        <taxon>lamiids</taxon>
        <taxon>Solanales</taxon>
        <taxon>Convolvulaceae</taxon>
        <taxon>Cuscuteae</taxon>
        <taxon>Cuscuta</taxon>
        <taxon>Cuscuta subgen. Grammica</taxon>
        <taxon>Cuscuta sect. Cleistogrammica</taxon>
    </lineage>
</organism>
<name>A0A328CXQ3_9ASTE</name>
<dbReference type="Proteomes" id="UP000249390">
    <property type="component" value="Unassembled WGS sequence"/>
</dbReference>
<proteinExistence type="predicted"/>
<evidence type="ECO:0000313" key="3">
    <source>
        <dbReference type="Proteomes" id="UP000249390"/>
    </source>
</evidence>
<protein>
    <submittedName>
        <fullName evidence="2">Uncharacterized protein</fullName>
    </submittedName>
</protein>
<dbReference type="SUPFAM" id="SSF50978">
    <property type="entry name" value="WD40 repeat-like"/>
    <property type="match status" value="1"/>
</dbReference>
<comment type="caution">
    <text evidence="2">The sequence shown here is derived from an EMBL/GenBank/DDBJ whole genome shotgun (WGS) entry which is preliminary data.</text>
</comment>
<feature type="repeat" description="WD" evidence="1">
    <location>
        <begin position="12"/>
        <end position="42"/>
    </location>
</feature>
<sequence>MGSFNIRDLLTAFSPSMDFFAISSGDSRIKIWDTVKGQIQTEFADIESSETIGLFAKRQEGHLSIYYTYMKWISSEKEKKGSLEHHCWYWELAAAMFWP</sequence>
<dbReference type="InterPro" id="IPR015943">
    <property type="entry name" value="WD40/YVTN_repeat-like_dom_sf"/>
</dbReference>
<evidence type="ECO:0000256" key="1">
    <source>
        <dbReference type="PROSITE-ProRule" id="PRU00221"/>
    </source>
</evidence>
<keyword evidence="3" id="KW-1185">Reference proteome</keyword>
<dbReference type="EMBL" id="NQVE01000214">
    <property type="protein sequence ID" value="RAL38222.1"/>
    <property type="molecule type" value="Genomic_DNA"/>
</dbReference>
<gene>
    <name evidence="2" type="ORF">DM860_017427</name>
</gene>
<dbReference type="Gene3D" id="2.130.10.10">
    <property type="entry name" value="YVTN repeat-like/Quinoprotein amine dehydrogenase"/>
    <property type="match status" value="1"/>
</dbReference>
<dbReference type="PANTHER" id="PTHR45290">
    <property type="entry name" value="OS03G0300300 PROTEIN"/>
    <property type="match status" value="1"/>
</dbReference>
<evidence type="ECO:0000313" key="2">
    <source>
        <dbReference type="EMBL" id="RAL38222.1"/>
    </source>
</evidence>
<dbReference type="PROSITE" id="PS50082">
    <property type="entry name" value="WD_REPEATS_2"/>
    <property type="match status" value="1"/>
</dbReference>
<dbReference type="InterPro" id="IPR001680">
    <property type="entry name" value="WD40_rpt"/>
</dbReference>
<dbReference type="PANTHER" id="PTHR45290:SF1">
    <property type="entry name" value="OS03G0300300 PROTEIN"/>
    <property type="match status" value="1"/>
</dbReference>
<dbReference type="AlphaFoldDB" id="A0A328CXQ3"/>
<dbReference type="InterPro" id="IPR036322">
    <property type="entry name" value="WD40_repeat_dom_sf"/>
</dbReference>